<name>A0ABQ2WBH5_9ALTE</name>
<organism evidence="1 2">
    <name type="scientific">Alishewanella tabrizica</name>
    <dbReference type="NCBI Taxonomy" id="671278"/>
    <lineage>
        <taxon>Bacteria</taxon>
        <taxon>Pseudomonadati</taxon>
        <taxon>Pseudomonadota</taxon>
        <taxon>Gammaproteobacteria</taxon>
        <taxon>Alteromonadales</taxon>
        <taxon>Alteromonadaceae</taxon>
        <taxon>Alishewanella</taxon>
    </lineage>
</organism>
<reference evidence="2" key="1">
    <citation type="journal article" date="2019" name="Int. J. Syst. Evol. Microbiol.">
        <title>The Global Catalogue of Microorganisms (GCM) 10K type strain sequencing project: providing services to taxonomists for standard genome sequencing and annotation.</title>
        <authorList>
            <consortium name="The Broad Institute Genomics Platform"/>
            <consortium name="The Broad Institute Genome Sequencing Center for Infectious Disease"/>
            <person name="Wu L."/>
            <person name="Ma J."/>
        </authorList>
    </citation>
    <scope>NUCLEOTIDE SEQUENCE [LARGE SCALE GENOMIC DNA]</scope>
    <source>
        <strain evidence="2">KCTC 23723</strain>
    </source>
</reference>
<evidence type="ECO:0000313" key="1">
    <source>
        <dbReference type="EMBL" id="GGW48549.1"/>
    </source>
</evidence>
<keyword evidence="2" id="KW-1185">Reference proteome</keyword>
<gene>
    <name evidence="1" type="ORF">GCM10008111_00240</name>
</gene>
<proteinExistence type="predicted"/>
<comment type="caution">
    <text evidence="1">The sequence shown here is derived from an EMBL/GenBank/DDBJ whole genome shotgun (WGS) entry which is preliminary data.</text>
</comment>
<dbReference type="PROSITE" id="PS51257">
    <property type="entry name" value="PROKAR_LIPOPROTEIN"/>
    <property type="match status" value="1"/>
</dbReference>
<dbReference type="EMBL" id="BMYR01000001">
    <property type="protein sequence ID" value="GGW48549.1"/>
    <property type="molecule type" value="Genomic_DNA"/>
</dbReference>
<sequence length="250" mass="28174">MQKTALTLITSASLLLLTLTGCSDKPAEQSNTPAAEVPQEQAAAVTSEAPTVAKLSVGDAAKPLAEYAEWQGNNHVMFTYYALSKIPVDYDKVLENYSQEYRDSNDNFRKNDLKNALKEQIDAEIAAAANVKYLKTSWNYFILEAYDFTSLSFPQSKLTNNSIFYWQENHRYHPYQISFTNGDDFKNLVVKDEATARRIEELRSKFQQLNLNLYTFVQATDPAQNAVKVQVVAVELVDGQGNVLLTQYSK</sequence>
<dbReference type="RefSeq" id="WP_189479251.1">
    <property type="nucleotide sequence ID" value="NZ_BMYR01000001.1"/>
</dbReference>
<evidence type="ECO:0008006" key="3">
    <source>
        <dbReference type="Google" id="ProtNLM"/>
    </source>
</evidence>
<accession>A0ABQ2WBH5</accession>
<protein>
    <recommendedName>
        <fullName evidence="3">DUF4852 domain-containing protein</fullName>
    </recommendedName>
</protein>
<evidence type="ECO:0000313" key="2">
    <source>
        <dbReference type="Proteomes" id="UP000634667"/>
    </source>
</evidence>
<dbReference type="Proteomes" id="UP000634667">
    <property type="component" value="Unassembled WGS sequence"/>
</dbReference>